<dbReference type="InParanoid" id="S2JQF3"/>
<evidence type="ECO:0000313" key="1">
    <source>
        <dbReference type="EMBL" id="EPB92209.1"/>
    </source>
</evidence>
<accession>S2JQF3</accession>
<dbReference type="Proteomes" id="UP000014254">
    <property type="component" value="Unassembled WGS sequence"/>
</dbReference>
<protein>
    <submittedName>
        <fullName evidence="1">Uncharacterized protein</fullName>
    </submittedName>
</protein>
<dbReference type="VEuPathDB" id="FungiDB:HMPREF1544_01034"/>
<organism evidence="1 2">
    <name type="scientific">Mucor circinelloides f. circinelloides (strain 1006PhL)</name>
    <name type="common">Mucormycosis agent</name>
    <name type="synonym">Calyptromyces circinelloides</name>
    <dbReference type="NCBI Taxonomy" id="1220926"/>
    <lineage>
        <taxon>Eukaryota</taxon>
        <taxon>Fungi</taxon>
        <taxon>Fungi incertae sedis</taxon>
        <taxon>Mucoromycota</taxon>
        <taxon>Mucoromycotina</taxon>
        <taxon>Mucoromycetes</taxon>
        <taxon>Mucorales</taxon>
        <taxon>Mucorineae</taxon>
        <taxon>Mucoraceae</taxon>
        <taxon>Mucor</taxon>
    </lineage>
</organism>
<name>S2JQF3_MUCC1</name>
<sequence length="100" mass="10837">MYYPISSEGSISCKYCERSIIAPHLVKEGVVLEPLPPKKEDPAPEYLKVPGDSANSPCIYESDIEDNNDGGSVMSVSICVHQDMPQPQASVNDTASQQPI</sequence>
<dbReference type="OrthoDB" id="10384371at2759"/>
<dbReference type="EMBL" id="KE123902">
    <property type="protein sequence ID" value="EPB92209.1"/>
    <property type="molecule type" value="Genomic_DNA"/>
</dbReference>
<gene>
    <name evidence="1" type="ORF">HMPREF1544_01034</name>
</gene>
<proteinExistence type="predicted"/>
<reference evidence="2" key="1">
    <citation type="submission" date="2013-05" db="EMBL/GenBank/DDBJ databases">
        <title>The Genome sequence of Mucor circinelloides f. circinelloides 1006PhL.</title>
        <authorList>
            <consortium name="The Broad Institute Genomics Platform"/>
            <person name="Cuomo C."/>
            <person name="Earl A."/>
            <person name="Findley K."/>
            <person name="Lee S.C."/>
            <person name="Walker B."/>
            <person name="Young S."/>
            <person name="Zeng Q."/>
            <person name="Gargeya S."/>
            <person name="Fitzgerald M."/>
            <person name="Haas B."/>
            <person name="Abouelleil A."/>
            <person name="Allen A.W."/>
            <person name="Alvarado L."/>
            <person name="Arachchi H.M."/>
            <person name="Berlin A.M."/>
            <person name="Chapman S.B."/>
            <person name="Gainer-Dewar J."/>
            <person name="Goldberg J."/>
            <person name="Griggs A."/>
            <person name="Gujja S."/>
            <person name="Hansen M."/>
            <person name="Howarth C."/>
            <person name="Imamovic A."/>
            <person name="Ireland A."/>
            <person name="Larimer J."/>
            <person name="McCowan C."/>
            <person name="Murphy C."/>
            <person name="Pearson M."/>
            <person name="Poon T.W."/>
            <person name="Priest M."/>
            <person name="Roberts A."/>
            <person name="Saif S."/>
            <person name="Shea T."/>
            <person name="Sisk P."/>
            <person name="Sykes S."/>
            <person name="Wortman J."/>
            <person name="Nusbaum C."/>
            <person name="Birren B."/>
        </authorList>
    </citation>
    <scope>NUCLEOTIDE SEQUENCE [LARGE SCALE GENOMIC DNA]</scope>
    <source>
        <strain evidence="2">1006PhL</strain>
    </source>
</reference>
<keyword evidence="2" id="KW-1185">Reference proteome</keyword>
<evidence type="ECO:0000313" key="2">
    <source>
        <dbReference type="Proteomes" id="UP000014254"/>
    </source>
</evidence>
<dbReference type="AlphaFoldDB" id="S2JQF3"/>